<keyword evidence="8" id="KW-1185">Reference proteome</keyword>
<evidence type="ECO:0000256" key="5">
    <source>
        <dbReference type="SAM" id="MobiDB-lite"/>
    </source>
</evidence>
<dbReference type="Pfam" id="PF16858">
    <property type="entry name" value="CNDH2_C"/>
    <property type="match status" value="1"/>
</dbReference>
<feature type="region of interest" description="Disordered" evidence="5">
    <location>
        <begin position="95"/>
        <end position="333"/>
    </location>
</feature>
<dbReference type="GO" id="GO:0010032">
    <property type="term" value="P:meiotic chromosome condensation"/>
    <property type="evidence" value="ECO:0007669"/>
    <property type="project" value="TreeGrafter"/>
</dbReference>
<dbReference type="Pfam" id="PF06278">
    <property type="entry name" value="CNDH2_N"/>
    <property type="match status" value="1"/>
</dbReference>
<dbReference type="GO" id="GO:0005634">
    <property type="term" value="C:nucleus"/>
    <property type="evidence" value="ECO:0007669"/>
    <property type="project" value="UniProtKB-SubCell"/>
</dbReference>
<reference evidence="7" key="2">
    <citation type="journal article" date="2023" name="Microbiol Resour">
        <title>Decontamination and Annotation of the Draft Genome Sequence of the Oomycete Lagenidium giganteum ARSEF 373.</title>
        <authorList>
            <person name="Morgan W.R."/>
            <person name="Tartar A."/>
        </authorList>
    </citation>
    <scope>NUCLEOTIDE SEQUENCE</scope>
    <source>
        <strain evidence="7">ARSEF 373</strain>
    </source>
</reference>
<dbReference type="AlphaFoldDB" id="A0AAV2Z472"/>
<feature type="region of interest" description="Disordered" evidence="5">
    <location>
        <begin position="1"/>
        <end position="47"/>
    </location>
</feature>
<name>A0AAV2Z472_9STRA</name>
<dbReference type="Proteomes" id="UP001146120">
    <property type="component" value="Unassembled WGS sequence"/>
</dbReference>
<dbReference type="GO" id="GO:0003682">
    <property type="term" value="F:chromatin binding"/>
    <property type="evidence" value="ECO:0007669"/>
    <property type="project" value="TreeGrafter"/>
</dbReference>
<dbReference type="GO" id="GO:0030248">
    <property type="term" value="F:cellulose binding"/>
    <property type="evidence" value="ECO:0007669"/>
    <property type="project" value="InterPro"/>
</dbReference>
<dbReference type="InterPro" id="IPR009378">
    <property type="entry name" value="H2_N"/>
</dbReference>
<comment type="similarity">
    <text evidence="2">Belongs to the CND2 H2 (condensin-2 subunit 2) family.</text>
</comment>
<feature type="region of interest" description="Disordered" evidence="5">
    <location>
        <begin position="687"/>
        <end position="724"/>
    </location>
</feature>
<feature type="non-terminal residue" evidence="7">
    <location>
        <position position="1"/>
    </location>
</feature>
<feature type="compositionally biased region" description="Acidic residues" evidence="5">
    <location>
        <begin position="753"/>
        <end position="770"/>
    </location>
</feature>
<evidence type="ECO:0000256" key="2">
    <source>
        <dbReference type="ARBA" id="ARBA00007844"/>
    </source>
</evidence>
<feature type="region of interest" description="Disordered" evidence="5">
    <location>
        <begin position="744"/>
        <end position="770"/>
    </location>
</feature>
<dbReference type="GO" id="GO:0005576">
    <property type="term" value="C:extracellular region"/>
    <property type="evidence" value="ECO:0007669"/>
    <property type="project" value="InterPro"/>
</dbReference>
<feature type="domain" description="CBM1" evidence="6">
    <location>
        <begin position="343"/>
        <end position="392"/>
    </location>
</feature>
<dbReference type="InterPro" id="IPR031737">
    <property type="entry name" value="CNDH2_C"/>
</dbReference>
<dbReference type="GO" id="GO:0051306">
    <property type="term" value="P:mitotic sister chromatid separation"/>
    <property type="evidence" value="ECO:0007669"/>
    <property type="project" value="TreeGrafter"/>
</dbReference>
<dbReference type="SUPFAM" id="SSF57180">
    <property type="entry name" value="Cellulose-binding domain"/>
    <property type="match status" value="2"/>
</dbReference>
<evidence type="ECO:0000256" key="1">
    <source>
        <dbReference type="ARBA" id="ARBA00004123"/>
    </source>
</evidence>
<dbReference type="PRINTS" id="PR01217">
    <property type="entry name" value="PRICHEXTENSN"/>
</dbReference>
<dbReference type="SMART" id="SM00236">
    <property type="entry name" value="fCBD"/>
    <property type="match status" value="3"/>
</dbReference>
<dbReference type="EMBL" id="DAKRPA010000081">
    <property type="protein sequence ID" value="DAZ99539.1"/>
    <property type="molecule type" value="Genomic_DNA"/>
</dbReference>
<evidence type="ECO:0000259" key="6">
    <source>
        <dbReference type="PROSITE" id="PS51164"/>
    </source>
</evidence>
<reference evidence="7" key="1">
    <citation type="submission" date="2022-11" db="EMBL/GenBank/DDBJ databases">
        <authorList>
            <person name="Morgan W.R."/>
            <person name="Tartar A."/>
        </authorList>
    </citation>
    <scope>NUCLEOTIDE SEQUENCE</scope>
    <source>
        <strain evidence="7">ARSEF 373</strain>
    </source>
</reference>
<dbReference type="InterPro" id="IPR035971">
    <property type="entry name" value="CBD_sf"/>
</dbReference>
<evidence type="ECO:0000313" key="7">
    <source>
        <dbReference type="EMBL" id="DAZ99539.1"/>
    </source>
</evidence>
<accession>A0AAV2Z472</accession>
<gene>
    <name evidence="7" type="ORF">N0F65_005411</name>
</gene>
<feature type="domain" description="CBM1" evidence="6">
    <location>
        <begin position="398"/>
        <end position="434"/>
    </location>
</feature>
<comment type="caution">
    <text evidence="7">The sequence shown here is derived from an EMBL/GenBank/DDBJ whole genome shotgun (WGS) entry which is preliminary data.</text>
</comment>
<dbReference type="PANTHER" id="PTHR14324">
    <property type="entry name" value="CONDENSIN-2 COMPLEX SUBUNIT H2"/>
    <property type="match status" value="1"/>
</dbReference>
<feature type="compositionally biased region" description="Low complexity" evidence="5">
    <location>
        <begin position="272"/>
        <end position="328"/>
    </location>
</feature>
<dbReference type="PROSITE" id="PS51164">
    <property type="entry name" value="CBM1_2"/>
    <property type="match status" value="3"/>
</dbReference>
<feature type="compositionally biased region" description="Low complexity" evidence="5">
    <location>
        <begin position="125"/>
        <end position="258"/>
    </location>
</feature>
<feature type="domain" description="CBM1" evidence="6">
    <location>
        <begin position="49"/>
        <end position="85"/>
    </location>
</feature>
<organism evidence="7 8">
    <name type="scientific">Lagenidium giganteum</name>
    <dbReference type="NCBI Taxonomy" id="4803"/>
    <lineage>
        <taxon>Eukaryota</taxon>
        <taxon>Sar</taxon>
        <taxon>Stramenopiles</taxon>
        <taxon>Oomycota</taxon>
        <taxon>Peronosporomycetes</taxon>
        <taxon>Pythiales</taxon>
        <taxon>Pythiaceae</taxon>
    </lineage>
</organism>
<feature type="region of interest" description="Disordered" evidence="5">
    <location>
        <begin position="547"/>
        <end position="587"/>
    </location>
</feature>
<dbReference type="GO" id="GO:0000796">
    <property type="term" value="C:condensin complex"/>
    <property type="evidence" value="ECO:0007669"/>
    <property type="project" value="TreeGrafter"/>
</dbReference>
<sequence length="1066" mass="113606">AASDLQRRNLRAEPETADRRRLGDGVKKSGSGANEEWGWPEEASGDWGQAIGPFGKCGGTGYTGFTTCVQGWHCVAFGESISQCIPLDSNGAEFDNLPTTPPTQIPIIFAPGVTTPQSPAPAMGSSSKDSAAPTPSPATGSSSKDAPAPTPAPATASSSKDGPAPTPAPATGSSSKDAPAPTPAPATASSSKDDSATPTPDPATGSSSKDNGPAPSAGTGSSSKDTAAPTPTPATATPAPDTVAPTSSPAPAAATDSPAPTPLGTNAPPTRSSASSSSSTSGSAHGETASPTPTPSSATTSSSGSGSAAAPVTYTPTVSPPTNADSTPAPSPSPTVGVTVQYGLISAWEQCGGIWFDYAKHASGDIFPGKTRLVCIPGYQCDVLSEDYFQCVPKHDPNTTSLWSQCGGIGFDGNPNCIEGAICQYYNDWYSQCIPDPHAGSGAARKLSLQDLSKNWHIDLAQELEEYLDELEHLTIAFDPRDDAAATSATFSSGSASQSQSQSGRSVMNFAEAALLIQGSSVIYSRKVEYLYALVFQTLAHLSKQQEDVARTQQKQRRGEDGSDDDSQGDGHGHDDEDGDGDGDGAGLFANPLPIYDQLDEAKNITLKASSSAKDAGAAKAGMIKHKNNLQCVAPFGDTVGASIALMGSLVPDERDHGETFKLMSCHLHPSGVLLLDEASRKYVSNDVDGEDQEIERSRRRSSISMLMTQTSLDFDGTNLNPEEDERADEDITADMTDALANQPDAYEGDFGAGDDDGDDHDDGSVDDDQMDVLEASPLPASPVDVPVVEEKDPWAPLDPYDASSAVARPFRKGRSYPLRLPYKSSLVAKRKKGKAVVEEDDVDGLEDPKFKEKFFFSAERPQWTSWVWTEMNETALETKCKKKFCRAPLLMQQCDELWKVETKWKALMRRLDAKLEQNICRQHIQEFMKGTKTYVRETDLSKQVNDWQTKLAPILKEQDQHPPFDIQHCGRTILKHLEDETALRLEQEDEEAAATDGADVIAFEHIVTGMNQYEVCRMFLASLQLANNGNVQLLHGHTAAEQERVPFQMQLLTTTNVYETLQSHA</sequence>
<dbReference type="PROSITE" id="PS00562">
    <property type="entry name" value="CBM1_1"/>
    <property type="match status" value="1"/>
</dbReference>
<proteinExistence type="inferred from homology"/>
<evidence type="ECO:0000256" key="4">
    <source>
        <dbReference type="ARBA" id="ARBA00023242"/>
    </source>
</evidence>
<feature type="compositionally biased region" description="Polar residues" evidence="5">
    <location>
        <begin position="706"/>
        <end position="721"/>
    </location>
</feature>
<dbReference type="InterPro" id="IPR031739">
    <property type="entry name" value="Ncaph2"/>
</dbReference>
<protein>
    <recommendedName>
        <fullName evidence="6">CBM1 domain-containing protein</fullName>
    </recommendedName>
</protein>
<feature type="compositionally biased region" description="Basic and acidic residues" evidence="5">
    <location>
        <begin position="1"/>
        <end position="27"/>
    </location>
</feature>
<dbReference type="GO" id="GO:0005975">
    <property type="term" value="P:carbohydrate metabolic process"/>
    <property type="evidence" value="ECO:0007669"/>
    <property type="project" value="InterPro"/>
</dbReference>
<comment type="subcellular location">
    <subcellularLocation>
        <location evidence="1">Nucleus</location>
    </subcellularLocation>
</comment>
<dbReference type="PANTHER" id="PTHR14324:SF3">
    <property type="entry name" value="CONDENSIN-2 COMPLEX SUBUNIT H2"/>
    <property type="match status" value="1"/>
</dbReference>
<evidence type="ECO:0000256" key="3">
    <source>
        <dbReference type="ARBA" id="ARBA00022729"/>
    </source>
</evidence>
<dbReference type="Pfam" id="PF00734">
    <property type="entry name" value="CBM_1"/>
    <property type="match status" value="2"/>
</dbReference>
<dbReference type="InterPro" id="IPR000254">
    <property type="entry name" value="CBD"/>
</dbReference>
<keyword evidence="4" id="KW-0539">Nucleus</keyword>
<evidence type="ECO:0000313" key="8">
    <source>
        <dbReference type="Proteomes" id="UP001146120"/>
    </source>
</evidence>
<keyword evidence="3" id="KW-0732">Signal</keyword>